<dbReference type="InterPro" id="IPR025250">
    <property type="entry name" value="DUF4199"/>
</dbReference>
<keyword evidence="1" id="KW-0812">Transmembrane</keyword>
<gene>
    <name evidence="2" type="ORF">MMF97_14020</name>
</gene>
<feature type="transmembrane region" description="Helical" evidence="1">
    <location>
        <begin position="152"/>
        <end position="177"/>
    </location>
</feature>
<name>A0ABS9ZZS7_9SPHI</name>
<reference evidence="2" key="1">
    <citation type="submission" date="2022-03" db="EMBL/GenBank/DDBJ databases">
        <authorList>
            <person name="Woo C.Y."/>
        </authorList>
    </citation>
    <scope>NUCLEOTIDE SEQUENCE</scope>
    <source>
        <strain evidence="2">CYS-01</strain>
    </source>
</reference>
<evidence type="ECO:0000313" key="2">
    <source>
        <dbReference type="EMBL" id="MCJ0743831.1"/>
    </source>
</evidence>
<dbReference type="EMBL" id="JALGBH010000002">
    <property type="protein sequence ID" value="MCJ0743831.1"/>
    <property type="molecule type" value="Genomic_DNA"/>
</dbReference>
<evidence type="ECO:0000256" key="1">
    <source>
        <dbReference type="SAM" id="Phobius"/>
    </source>
</evidence>
<keyword evidence="3" id="KW-1185">Reference proteome</keyword>
<organism evidence="2 3">
    <name type="scientific">Pedobacter montanisoli</name>
    <dbReference type="NCBI Taxonomy" id="2923277"/>
    <lineage>
        <taxon>Bacteria</taxon>
        <taxon>Pseudomonadati</taxon>
        <taxon>Bacteroidota</taxon>
        <taxon>Sphingobacteriia</taxon>
        <taxon>Sphingobacteriales</taxon>
        <taxon>Sphingobacteriaceae</taxon>
        <taxon>Pedobacter</taxon>
    </lineage>
</organism>
<dbReference type="Proteomes" id="UP001165460">
    <property type="component" value="Unassembled WGS sequence"/>
</dbReference>
<sequence length="196" mass="21686">MVNNQPGVNLKSEALKNGLIWGIINIVIFLISWYVMPSIMGSYTYGILTMLIGIALAIFFCLDMRKKAGGYWTFSQALGPIFVTFLLSMAIMYIFNIAFGKYIDPSYPTTMKEMVLSKSESTMKSLGLSDEDTAKALESTEKSLDKQFSPSFGQAIVGFGISAVMYFIGALIFALIFKKSDPNPFANVINEQPSEQ</sequence>
<feature type="transmembrane region" description="Helical" evidence="1">
    <location>
        <begin position="42"/>
        <end position="62"/>
    </location>
</feature>
<dbReference type="Pfam" id="PF13858">
    <property type="entry name" value="DUF4199"/>
    <property type="match status" value="1"/>
</dbReference>
<keyword evidence="1" id="KW-1133">Transmembrane helix</keyword>
<feature type="transmembrane region" description="Helical" evidence="1">
    <location>
        <begin position="18"/>
        <end position="36"/>
    </location>
</feature>
<dbReference type="RefSeq" id="WP_243363149.1">
    <property type="nucleotide sequence ID" value="NZ_JALGBH010000002.1"/>
</dbReference>
<proteinExistence type="predicted"/>
<protein>
    <submittedName>
        <fullName evidence="2">DUF4199 domain-containing protein</fullName>
    </submittedName>
</protein>
<comment type="caution">
    <text evidence="2">The sequence shown here is derived from an EMBL/GenBank/DDBJ whole genome shotgun (WGS) entry which is preliminary data.</text>
</comment>
<keyword evidence="1" id="KW-0472">Membrane</keyword>
<accession>A0ABS9ZZS7</accession>
<feature type="transmembrane region" description="Helical" evidence="1">
    <location>
        <begin position="74"/>
        <end position="99"/>
    </location>
</feature>
<evidence type="ECO:0000313" key="3">
    <source>
        <dbReference type="Proteomes" id="UP001165460"/>
    </source>
</evidence>